<evidence type="ECO:0000256" key="1">
    <source>
        <dbReference type="SAM" id="MobiDB-lite"/>
    </source>
</evidence>
<proteinExistence type="predicted"/>
<organism evidence="2 3">
    <name type="scientific">Mycena pura</name>
    <dbReference type="NCBI Taxonomy" id="153505"/>
    <lineage>
        <taxon>Eukaryota</taxon>
        <taxon>Fungi</taxon>
        <taxon>Dikarya</taxon>
        <taxon>Basidiomycota</taxon>
        <taxon>Agaricomycotina</taxon>
        <taxon>Agaricomycetes</taxon>
        <taxon>Agaricomycetidae</taxon>
        <taxon>Agaricales</taxon>
        <taxon>Marasmiineae</taxon>
        <taxon>Mycenaceae</taxon>
        <taxon>Mycena</taxon>
    </lineage>
</organism>
<accession>A0AAD6YEV3</accession>
<name>A0AAD6YEV3_9AGAR</name>
<feature type="region of interest" description="Disordered" evidence="1">
    <location>
        <begin position="1"/>
        <end position="26"/>
    </location>
</feature>
<evidence type="ECO:0000313" key="3">
    <source>
        <dbReference type="Proteomes" id="UP001219525"/>
    </source>
</evidence>
<reference evidence="2" key="1">
    <citation type="submission" date="2023-03" db="EMBL/GenBank/DDBJ databases">
        <title>Massive genome expansion in bonnet fungi (Mycena s.s.) driven by repeated elements and novel gene families across ecological guilds.</title>
        <authorList>
            <consortium name="Lawrence Berkeley National Laboratory"/>
            <person name="Harder C.B."/>
            <person name="Miyauchi S."/>
            <person name="Viragh M."/>
            <person name="Kuo A."/>
            <person name="Thoen E."/>
            <person name="Andreopoulos B."/>
            <person name="Lu D."/>
            <person name="Skrede I."/>
            <person name="Drula E."/>
            <person name="Henrissat B."/>
            <person name="Morin E."/>
            <person name="Kohler A."/>
            <person name="Barry K."/>
            <person name="LaButti K."/>
            <person name="Morin E."/>
            <person name="Salamov A."/>
            <person name="Lipzen A."/>
            <person name="Mereny Z."/>
            <person name="Hegedus B."/>
            <person name="Baldrian P."/>
            <person name="Stursova M."/>
            <person name="Weitz H."/>
            <person name="Taylor A."/>
            <person name="Grigoriev I.V."/>
            <person name="Nagy L.G."/>
            <person name="Martin F."/>
            <person name="Kauserud H."/>
        </authorList>
    </citation>
    <scope>NUCLEOTIDE SEQUENCE</scope>
    <source>
        <strain evidence="2">9144</strain>
    </source>
</reference>
<dbReference type="AlphaFoldDB" id="A0AAD6YEV3"/>
<gene>
    <name evidence="2" type="ORF">GGX14DRAFT_391560</name>
</gene>
<comment type="caution">
    <text evidence="2">The sequence shown here is derived from an EMBL/GenBank/DDBJ whole genome shotgun (WGS) entry which is preliminary data.</text>
</comment>
<protein>
    <submittedName>
        <fullName evidence="2">Uncharacterized protein</fullName>
    </submittedName>
</protein>
<keyword evidence="3" id="KW-1185">Reference proteome</keyword>
<dbReference type="EMBL" id="JARJCW010000016">
    <property type="protein sequence ID" value="KAJ7215880.1"/>
    <property type="molecule type" value="Genomic_DNA"/>
</dbReference>
<dbReference type="Proteomes" id="UP001219525">
    <property type="component" value="Unassembled WGS sequence"/>
</dbReference>
<evidence type="ECO:0000313" key="2">
    <source>
        <dbReference type="EMBL" id="KAJ7215880.1"/>
    </source>
</evidence>
<sequence>MPPSTTSDPSPIERVAQTQSPPGTPNLDLDFSQVKDLLLQCPPRKSGQELTDLRAELAACTNNFACVLTHCKWRLVDLENEADDPRKRARRGRNHRTDGVEVASQHVFLATDLDDAYDPELRFAITNDGEEHEPHQAQLREVADSLPDDLKPSSRARAFYDGMRSQLVHTRNRIRNNAPRYILPGLKDIDAKPDPETGEREIKGTRWALLDMPIVSALEDSGSEDDI</sequence>